<dbReference type="InterPro" id="IPR012280">
    <property type="entry name" value="Semialdhyde_DH_dimer_dom"/>
</dbReference>
<dbReference type="Gene3D" id="3.30.360.10">
    <property type="entry name" value="Dihydrodipicolinate Reductase, domain 2"/>
    <property type="match status" value="1"/>
</dbReference>
<reference evidence="3" key="1">
    <citation type="submission" date="2023-06" db="EMBL/GenBank/DDBJ databases">
        <authorList>
            <person name="Zhang S."/>
        </authorList>
    </citation>
    <scope>NUCLEOTIDE SEQUENCE</scope>
    <source>
        <strain evidence="3">SG2303</strain>
    </source>
</reference>
<dbReference type="InterPro" id="IPR000534">
    <property type="entry name" value="Semialdehyde_DH_NAD-bd"/>
</dbReference>
<dbReference type="EMBL" id="JAUEDK010000006">
    <property type="protein sequence ID" value="MDN0074283.1"/>
    <property type="molecule type" value="Genomic_DNA"/>
</dbReference>
<evidence type="ECO:0000256" key="1">
    <source>
        <dbReference type="ARBA" id="ARBA00010584"/>
    </source>
</evidence>
<dbReference type="Proteomes" id="UP001168540">
    <property type="component" value="Unassembled WGS sequence"/>
</dbReference>
<protein>
    <submittedName>
        <fullName evidence="3">Aspartate-semialdehyde dehydrogenase</fullName>
        <ecNumber evidence="3">1.2.1.11</ecNumber>
    </submittedName>
</protein>
<dbReference type="CDD" id="cd18131">
    <property type="entry name" value="ASADH_C_bac_euk_like"/>
    <property type="match status" value="1"/>
</dbReference>
<dbReference type="GO" id="GO:0004073">
    <property type="term" value="F:aspartate-semialdehyde dehydrogenase activity"/>
    <property type="evidence" value="ECO:0007669"/>
    <property type="project" value="UniProtKB-EC"/>
</dbReference>
<keyword evidence="4" id="KW-1185">Reference proteome</keyword>
<sequence length="338" mass="35879">MSQTLQIAVVGAQGLVGQALLELLAERNFPSARVFAVDAGDQAGNMVGFGNIDIEVHSLDDFDFANVGLAFFVAGGEIAREWAPQARGAGATVVDFSSAFRHADDVPLVFPPANAAALDGLEQGGLVSVPNCTVSPLAWALAPFAELGLERVTVATYQSVSGTGQAALEELATQTTALFGQREYETNVYAKRIAFNLLPQIGAVGEDGLSEEERSVVDELRKLFGQPELAVEASCVRVPMFFGHAWAVTISTQGELSVESARQRFLKAGLMLVDEPAEAGGYATPMEVAGSSTVCVSRVRRNANDSLSFWVTADNVRAGAALPCLMVAEWLIQRGHFQ</sequence>
<dbReference type="SUPFAM" id="SSF51735">
    <property type="entry name" value="NAD(P)-binding Rossmann-fold domains"/>
    <property type="match status" value="1"/>
</dbReference>
<name>A0ABT7XKH5_9NEIS</name>
<feature type="domain" description="Semialdehyde dehydrogenase NAD-binding" evidence="2">
    <location>
        <begin position="6"/>
        <end position="121"/>
    </location>
</feature>
<dbReference type="EC" id="1.2.1.11" evidence="3"/>
<keyword evidence="3" id="KW-0560">Oxidoreductase</keyword>
<dbReference type="SMART" id="SM00859">
    <property type="entry name" value="Semialdhyde_dh"/>
    <property type="match status" value="1"/>
</dbReference>
<accession>A0ABT7XKH5</accession>
<dbReference type="InterPro" id="IPR036291">
    <property type="entry name" value="NAD(P)-bd_dom_sf"/>
</dbReference>
<gene>
    <name evidence="3" type="ORF">QU481_05180</name>
</gene>
<dbReference type="Pfam" id="PF02774">
    <property type="entry name" value="Semialdhyde_dhC"/>
    <property type="match status" value="1"/>
</dbReference>
<evidence type="ECO:0000313" key="4">
    <source>
        <dbReference type="Proteomes" id="UP001168540"/>
    </source>
</evidence>
<dbReference type="Pfam" id="PF01118">
    <property type="entry name" value="Semialdhyde_dh"/>
    <property type="match status" value="1"/>
</dbReference>
<dbReference type="SUPFAM" id="SSF55347">
    <property type="entry name" value="Glyceraldehyde-3-phosphate dehydrogenase-like, C-terminal domain"/>
    <property type="match status" value="1"/>
</dbReference>
<evidence type="ECO:0000259" key="2">
    <source>
        <dbReference type="SMART" id="SM00859"/>
    </source>
</evidence>
<dbReference type="PANTHER" id="PTHR46278">
    <property type="entry name" value="DEHYDROGENASE, PUTATIVE-RELATED"/>
    <property type="match status" value="1"/>
</dbReference>
<dbReference type="NCBIfam" id="NF011456">
    <property type="entry name" value="PRK14874.1"/>
    <property type="match status" value="1"/>
</dbReference>
<dbReference type="CDD" id="cd17894">
    <property type="entry name" value="ASADH_USG1_N"/>
    <property type="match status" value="1"/>
</dbReference>
<organism evidence="3 4">
    <name type="scientific">Crenobacter oryzisoli</name>
    <dbReference type="NCBI Taxonomy" id="3056844"/>
    <lineage>
        <taxon>Bacteria</taxon>
        <taxon>Pseudomonadati</taxon>
        <taxon>Pseudomonadota</taxon>
        <taxon>Betaproteobacteria</taxon>
        <taxon>Neisseriales</taxon>
        <taxon>Neisseriaceae</taxon>
        <taxon>Crenobacter</taxon>
    </lineage>
</organism>
<dbReference type="RefSeq" id="WP_289828840.1">
    <property type="nucleotide sequence ID" value="NZ_JAUEDK010000006.1"/>
</dbReference>
<evidence type="ECO:0000313" key="3">
    <source>
        <dbReference type="EMBL" id="MDN0074283.1"/>
    </source>
</evidence>
<dbReference type="PIRSF" id="PIRSF000148">
    <property type="entry name" value="ASA_dh"/>
    <property type="match status" value="1"/>
</dbReference>
<dbReference type="Gene3D" id="3.40.50.720">
    <property type="entry name" value="NAD(P)-binding Rossmann-like Domain"/>
    <property type="match status" value="1"/>
</dbReference>
<comment type="similarity">
    <text evidence="1">Belongs to the aspartate-semialdehyde dehydrogenase family.</text>
</comment>
<proteinExistence type="inferred from homology"/>
<dbReference type="PANTHER" id="PTHR46278:SF2">
    <property type="entry name" value="ASPARTATE-SEMIALDEHYDE DEHYDROGENASE"/>
    <property type="match status" value="1"/>
</dbReference>
<comment type="caution">
    <text evidence="3">The sequence shown here is derived from an EMBL/GenBank/DDBJ whole genome shotgun (WGS) entry which is preliminary data.</text>
</comment>